<dbReference type="Proteomes" id="UP001303647">
    <property type="component" value="Unassembled WGS sequence"/>
</dbReference>
<dbReference type="EMBL" id="MU857656">
    <property type="protein sequence ID" value="KAK4247328.1"/>
    <property type="molecule type" value="Genomic_DNA"/>
</dbReference>
<keyword evidence="2" id="KW-1185">Reference proteome</keyword>
<comment type="caution">
    <text evidence="1">The sequence shown here is derived from an EMBL/GenBank/DDBJ whole genome shotgun (WGS) entry which is preliminary data.</text>
</comment>
<reference evidence="1" key="2">
    <citation type="submission" date="2023-05" db="EMBL/GenBank/DDBJ databases">
        <authorList>
            <consortium name="Lawrence Berkeley National Laboratory"/>
            <person name="Steindorff A."/>
            <person name="Hensen N."/>
            <person name="Bonometti L."/>
            <person name="Westerberg I."/>
            <person name="Brannstrom I.O."/>
            <person name="Guillou S."/>
            <person name="Cros-Aarteil S."/>
            <person name="Calhoun S."/>
            <person name="Haridas S."/>
            <person name="Kuo A."/>
            <person name="Mondo S."/>
            <person name="Pangilinan J."/>
            <person name="Riley R."/>
            <person name="Labutti K."/>
            <person name="Andreopoulos B."/>
            <person name="Lipzen A."/>
            <person name="Chen C."/>
            <person name="Yanf M."/>
            <person name="Daum C."/>
            <person name="Ng V."/>
            <person name="Clum A."/>
            <person name="Ohm R."/>
            <person name="Martin F."/>
            <person name="Silar P."/>
            <person name="Natvig D."/>
            <person name="Lalanne C."/>
            <person name="Gautier V."/>
            <person name="Ament-Velasquez S.L."/>
            <person name="Kruys A."/>
            <person name="Hutchinson M.I."/>
            <person name="Powell A.J."/>
            <person name="Barry K."/>
            <person name="Miller A.N."/>
            <person name="Grigoriev I.V."/>
            <person name="Debuchy R."/>
            <person name="Gladieux P."/>
            <person name="Thoren M.H."/>
            <person name="Johannesson H."/>
        </authorList>
    </citation>
    <scope>NUCLEOTIDE SEQUENCE</scope>
    <source>
        <strain evidence="1">CBS 359.72</strain>
    </source>
</reference>
<dbReference type="PANTHER" id="PTHR10622">
    <property type="entry name" value="HET DOMAIN-CONTAINING PROTEIN"/>
    <property type="match status" value="1"/>
</dbReference>
<protein>
    <submittedName>
        <fullName evidence="1">Uncharacterized protein</fullName>
    </submittedName>
</protein>
<evidence type="ECO:0000313" key="1">
    <source>
        <dbReference type="EMBL" id="KAK4247328.1"/>
    </source>
</evidence>
<reference evidence="1" key="1">
    <citation type="journal article" date="2023" name="Mol. Phylogenet. Evol.">
        <title>Genome-scale phylogeny and comparative genomics of the fungal order Sordariales.</title>
        <authorList>
            <person name="Hensen N."/>
            <person name="Bonometti L."/>
            <person name="Westerberg I."/>
            <person name="Brannstrom I.O."/>
            <person name="Guillou S."/>
            <person name="Cros-Aarteil S."/>
            <person name="Calhoun S."/>
            <person name="Haridas S."/>
            <person name="Kuo A."/>
            <person name="Mondo S."/>
            <person name="Pangilinan J."/>
            <person name="Riley R."/>
            <person name="LaButti K."/>
            <person name="Andreopoulos B."/>
            <person name="Lipzen A."/>
            <person name="Chen C."/>
            <person name="Yan M."/>
            <person name="Daum C."/>
            <person name="Ng V."/>
            <person name="Clum A."/>
            <person name="Steindorff A."/>
            <person name="Ohm R.A."/>
            <person name="Martin F."/>
            <person name="Silar P."/>
            <person name="Natvig D.O."/>
            <person name="Lalanne C."/>
            <person name="Gautier V."/>
            <person name="Ament-Velasquez S.L."/>
            <person name="Kruys A."/>
            <person name="Hutchinson M.I."/>
            <person name="Powell A.J."/>
            <person name="Barry K."/>
            <person name="Miller A.N."/>
            <person name="Grigoriev I.V."/>
            <person name="Debuchy R."/>
            <person name="Gladieux P."/>
            <person name="Hiltunen Thoren M."/>
            <person name="Johannesson H."/>
        </authorList>
    </citation>
    <scope>NUCLEOTIDE SEQUENCE</scope>
    <source>
        <strain evidence="1">CBS 359.72</strain>
    </source>
</reference>
<gene>
    <name evidence="1" type="ORF">C7999DRAFT_14657</name>
</gene>
<evidence type="ECO:0000313" key="2">
    <source>
        <dbReference type="Proteomes" id="UP001303647"/>
    </source>
</evidence>
<accession>A0AAN7CUW3</accession>
<proteinExistence type="predicted"/>
<name>A0AAN7CUW3_9PEZI</name>
<sequence length="117" mass="13099">DKSSSAELSEAINSMFRWYRDAEVCYASLSDVDADENPHSEASSFRKARWFSRGWMLQELIAPGVVYFNGAGWKQIGSWETLLNLIVDITQISASYFTTGDLTQFSAAHPDLCITCC</sequence>
<organism evidence="1 2">
    <name type="scientific">Corynascus novoguineensis</name>
    <dbReference type="NCBI Taxonomy" id="1126955"/>
    <lineage>
        <taxon>Eukaryota</taxon>
        <taxon>Fungi</taxon>
        <taxon>Dikarya</taxon>
        <taxon>Ascomycota</taxon>
        <taxon>Pezizomycotina</taxon>
        <taxon>Sordariomycetes</taxon>
        <taxon>Sordariomycetidae</taxon>
        <taxon>Sordariales</taxon>
        <taxon>Chaetomiaceae</taxon>
        <taxon>Corynascus</taxon>
    </lineage>
</organism>
<dbReference type="PANTHER" id="PTHR10622:SF10">
    <property type="entry name" value="HET DOMAIN-CONTAINING PROTEIN"/>
    <property type="match status" value="1"/>
</dbReference>
<feature type="non-terminal residue" evidence="1">
    <location>
        <position position="1"/>
    </location>
</feature>
<dbReference type="AlphaFoldDB" id="A0AAN7CUW3"/>